<evidence type="ECO:0000313" key="1">
    <source>
        <dbReference type="EMBL" id="OGZ67454.1"/>
    </source>
</evidence>
<sequence>MIEFIEPWKTLVQIVGDNFESGYFENFVILGKYSDDEQVTMNAWSIVGLAPGHQDFLECKLVSGSTEQDKAFWISEMRDVLSVLSLPEYSNTKRVQLLGDIIHASLGVEKCHVIGMLSIHQTVRSKQSFAVLWKHPKISRPLVEEIMRYVLNDRLN</sequence>
<accession>A0A1G2HY28</accession>
<gene>
    <name evidence="1" type="ORF">A3D35_00500</name>
</gene>
<evidence type="ECO:0000313" key="2">
    <source>
        <dbReference type="Proteomes" id="UP000176421"/>
    </source>
</evidence>
<protein>
    <submittedName>
        <fullName evidence="1">Uncharacterized protein</fullName>
    </submittedName>
</protein>
<dbReference type="Proteomes" id="UP000176421">
    <property type="component" value="Unassembled WGS sequence"/>
</dbReference>
<name>A0A1G2HY28_9BACT</name>
<proteinExistence type="predicted"/>
<dbReference type="STRING" id="1802206.A3D35_00500"/>
<organism evidence="1 2">
    <name type="scientific">Candidatus Staskawiczbacteria bacterium RIFCSPHIGHO2_02_FULL_34_9</name>
    <dbReference type="NCBI Taxonomy" id="1802206"/>
    <lineage>
        <taxon>Bacteria</taxon>
        <taxon>Candidatus Staskawicziibacteriota</taxon>
    </lineage>
</organism>
<dbReference type="AlphaFoldDB" id="A0A1G2HY28"/>
<dbReference type="EMBL" id="MHOS01000037">
    <property type="protein sequence ID" value="OGZ67454.1"/>
    <property type="molecule type" value="Genomic_DNA"/>
</dbReference>
<reference evidence="1 2" key="1">
    <citation type="journal article" date="2016" name="Nat. Commun.">
        <title>Thousands of microbial genomes shed light on interconnected biogeochemical processes in an aquifer system.</title>
        <authorList>
            <person name="Anantharaman K."/>
            <person name="Brown C.T."/>
            <person name="Hug L.A."/>
            <person name="Sharon I."/>
            <person name="Castelle C.J."/>
            <person name="Probst A.J."/>
            <person name="Thomas B.C."/>
            <person name="Singh A."/>
            <person name="Wilkins M.J."/>
            <person name="Karaoz U."/>
            <person name="Brodie E.L."/>
            <person name="Williams K.H."/>
            <person name="Hubbard S.S."/>
            <person name="Banfield J.F."/>
        </authorList>
    </citation>
    <scope>NUCLEOTIDE SEQUENCE [LARGE SCALE GENOMIC DNA]</scope>
</reference>
<comment type="caution">
    <text evidence="1">The sequence shown here is derived from an EMBL/GenBank/DDBJ whole genome shotgun (WGS) entry which is preliminary data.</text>
</comment>